<evidence type="ECO:0000313" key="1">
    <source>
        <dbReference type="EMBL" id="GAF87097.1"/>
    </source>
</evidence>
<organism evidence="1">
    <name type="scientific">marine sediment metagenome</name>
    <dbReference type="NCBI Taxonomy" id="412755"/>
    <lineage>
        <taxon>unclassified sequences</taxon>
        <taxon>metagenomes</taxon>
        <taxon>ecological metagenomes</taxon>
    </lineage>
</organism>
<comment type="caution">
    <text evidence="1">The sequence shown here is derived from an EMBL/GenBank/DDBJ whole genome shotgun (WGS) entry which is preliminary data.</text>
</comment>
<dbReference type="EMBL" id="BARS01016416">
    <property type="protein sequence ID" value="GAF87097.1"/>
    <property type="molecule type" value="Genomic_DNA"/>
</dbReference>
<dbReference type="AlphaFoldDB" id="X0TG31"/>
<sequence length="44" mass="5192">MIKVLGIMLPKYADKKWELSKRIPEKERPVVFIGPFEHHSNELS</sequence>
<name>X0TG31_9ZZZZ</name>
<accession>X0TG31</accession>
<reference evidence="1" key="1">
    <citation type="journal article" date="2014" name="Front. Microbiol.">
        <title>High frequency of phylogenetically diverse reductive dehalogenase-homologous genes in deep subseafloor sedimentary metagenomes.</title>
        <authorList>
            <person name="Kawai M."/>
            <person name="Futagami T."/>
            <person name="Toyoda A."/>
            <person name="Takaki Y."/>
            <person name="Nishi S."/>
            <person name="Hori S."/>
            <person name="Arai W."/>
            <person name="Tsubouchi T."/>
            <person name="Morono Y."/>
            <person name="Uchiyama I."/>
            <person name="Ito T."/>
            <person name="Fujiyama A."/>
            <person name="Inagaki F."/>
            <person name="Takami H."/>
        </authorList>
    </citation>
    <scope>NUCLEOTIDE SEQUENCE</scope>
    <source>
        <strain evidence="1">Expedition CK06-06</strain>
    </source>
</reference>
<gene>
    <name evidence="1" type="ORF">S01H1_27018</name>
</gene>
<proteinExistence type="predicted"/>
<protein>
    <submittedName>
        <fullName evidence="1">Uncharacterized protein</fullName>
    </submittedName>
</protein>